<comment type="caution">
    <text evidence="2">The sequence shown here is derived from an EMBL/GenBank/DDBJ whole genome shotgun (WGS) entry which is preliminary data.</text>
</comment>
<feature type="domain" description="NACHT" evidence="1">
    <location>
        <begin position="174"/>
        <end position="350"/>
    </location>
</feature>
<protein>
    <recommendedName>
        <fullName evidence="1">NACHT domain-containing protein</fullName>
    </recommendedName>
</protein>
<dbReference type="InterPro" id="IPR007111">
    <property type="entry name" value="NACHT_NTPase"/>
</dbReference>
<dbReference type="InterPro" id="IPR027417">
    <property type="entry name" value="P-loop_NTPase"/>
</dbReference>
<organism evidence="2 3">
    <name type="scientific">Candidatus Hakubella thermalkaliphila</name>
    <dbReference type="NCBI Taxonomy" id="2754717"/>
    <lineage>
        <taxon>Bacteria</taxon>
        <taxon>Bacillati</taxon>
        <taxon>Actinomycetota</taxon>
        <taxon>Actinomycetota incertae sedis</taxon>
        <taxon>Candidatus Hakubellales</taxon>
        <taxon>Candidatus Hakubellaceae</taxon>
        <taxon>Candidatus Hakubella</taxon>
    </lineage>
</organism>
<dbReference type="EMBL" id="BLRY01000049">
    <property type="protein sequence ID" value="GFP27625.1"/>
    <property type="molecule type" value="Genomic_DNA"/>
</dbReference>
<feature type="non-terminal residue" evidence="2">
    <location>
        <position position="1"/>
    </location>
</feature>
<dbReference type="Proteomes" id="UP000591948">
    <property type="component" value="Unassembled WGS sequence"/>
</dbReference>
<proteinExistence type="predicted"/>
<sequence>AIGVNPWAIWSPQESIPAKFHFFDVFPTICTKVTLNDGLIDLNKLKAEEQDIYSRLVSQIVDEEKLEIFFQNFKFLFGQKSLEDLEAESKAILQNDLKATNYGIDSLLLQIQKECSQEYTQPITLKQIRKWCEWDSPRRLDEDFDLPPDFVLFDKSVHKRLVRDLNDPNGGVKVITGKPGVGKSTYLSKLHKTLVSKNIISIRHHYFVSVDDLNPQERLNSNRVIEAIKAQIKDYPEELGDLAHKNSSGVPLREFLNELAQSLHKKGRAFVLIIDGLDHVLRYGNKDQLRDFLEEAIYPQPGLWIVIGAQRFAKDKEYLPQIVFDRCPEDHWIDIKEISKDGLKSIVEKNVTGLTLPDHADLRTRIVDKLFELTEGNPLHIRYTLQQLKKKLDEQLLTEFALNDLLPYGGDIEKYYCSLWNIIPPSGKTLAILLSSVDISFEEYQLFDILRRFDQFESDPSAVTEGFNSVVHLLREGPKGLSLYHNSFQLFLKAQDEFHQQSLIVKTKLKDWLEESSEEDLKWAELRKLCYELGNPKPILELDRNWLIDAMCHPREPNLIISQLKLGAGAAFERKLYAKAFELAGLSIHYQNSLEFAEIANEKLWEQAFKRSNISTNKLRLNDYSSRKISVISEVAAQQGHFSVIKSALDIYRTRHSEQQFKDKGEIGAHIPEISNYLTRVAPLDRTITVKRLHSYIKQFSESGWSSDLFEIYVDTLLKTAQFRKINQLLAFDLDSTERQAILDKCAEYDLRSQANHFLNTISKEDTDSLSNFSLLYSTVQNIKPEKLPKLLDYDEFPRFVKEYETGKRNRHAKLFVNNFYLGIIYSLVNEEAQIKSWIEKAEDTWAQQVMSRIFKASINVAKHIKEEKAIDYREIFAPLDAVKKLEFPEDRDLYELQFSLQIALSSILKTSIFLNAFKGQPYEIEEEALKNVISNKFYNEETLLKLLLDINNPVLSGRAYTSFITQEKEKWKSFLNYFPDRAEHYSDLASLLAIHDNKTNQEQLIKEAANNALGYGYHKDMYLDAVIESIEACHKAGSIKTGEWIRRIAPIVENVTEYTDGDETSRFPTELARILVGVDRSLLYKYYYQKASDEALFLAEDIFRYLIRSLDFNSIEEIAIGTTALDKDSFAELESLAPKNQGAKKTLDLICGYFGKIEFPKENSFASISDEKVKNEDYSKVTPEKIEEKLATFENEWDRRNFFVPWANYWLSKDDIDKSNVYKAIKNLVKDDLRKMDDRILDTLYPLAYEFDNEVAFDYLCWAQANGSGWDRYYTDKKYAEERWNFLKKHYPNRYEEFFARSIYLSGVKYGRGRRYFVPIPRGIDFLTLFGDLKSAEEITEASVKFAESLMANLELPPSKWLSLKDIDVIDILFQRLAWPSPLVREWAATAIASLLKESPSKEAIFKRLLQWIKSQQLESMVAVSLLPLVKALEKNRDQVEYLQIDKIIESIPLTSVVIERLVDELSYLLGVDSKTPSKRKIINPVPSPYGTNKFFQKYISGFLAPIYLERAQKVESLTGRSFTRQWSYTADEIIQELGLKEEVGDVMSFMGGHHSPIMIGMSTKLSEVYRSSFLRALQHFYDSGYIPDETYLEYAYSALPIELSYWKVKPCRAPHWWPKLSSIKVKTETRLDLSRAGLKESVDQIIKHKNDYTVLALEGAVKPATGWNEDTLDTLIHLVAFSYKVVGGNIPDAQEVAEIVLAWPIMRLPPSSSRPFNYLESQPDHEAIGLGYTELQDLIIYPLVARSRDLVINIWQWFLEYFGSPLTVYPGISSDLDLVVRDDGWYYLDDEKDITRTCYWLEGLREKHDRDLPIPYGSYLQINSKFLENLLKSHGLRLGYAQKTNYIHKEYSYDEAKAVTDYQLINVSRIII</sequence>
<dbReference type="InterPro" id="IPR016024">
    <property type="entry name" value="ARM-type_fold"/>
</dbReference>
<evidence type="ECO:0000259" key="1">
    <source>
        <dbReference type="Pfam" id="PF05729"/>
    </source>
</evidence>
<evidence type="ECO:0000313" key="2">
    <source>
        <dbReference type="EMBL" id="GFP27625.1"/>
    </source>
</evidence>
<keyword evidence="3" id="KW-1185">Reference proteome</keyword>
<dbReference type="Gene3D" id="3.40.50.300">
    <property type="entry name" value="P-loop containing nucleotide triphosphate hydrolases"/>
    <property type="match status" value="1"/>
</dbReference>
<accession>A0A6V8P4T2</accession>
<reference evidence="2 3" key="1">
    <citation type="journal article" date="2020" name="Front. Microbiol.">
        <title>Single-cell genomics of novel Actinobacteria with the Wood-Ljungdahl pathway discovered in a serpentinizing system.</title>
        <authorList>
            <person name="Merino N."/>
            <person name="Kawai M."/>
            <person name="Boyd E.S."/>
            <person name="Colman D.R."/>
            <person name="McGlynn S.E."/>
            <person name="Nealson K.H."/>
            <person name="Kurokawa K."/>
            <person name="Hongoh Y."/>
        </authorList>
    </citation>
    <scope>NUCLEOTIDE SEQUENCE [LARGE SCALE GENOMIC DNA]</scope>
    <source>
        <strain evidence="2 3">S33</strain>
    </source>
</reference>
<name>A0A6V8P4T2_9ACTN</name>
<dbReference type="SUPFAM" id="SSF48371">
    <property type="entry name" value="ARM repeat"/>
    <property type="match status" value="1"/>
</dbReference>
<dbReference type="Pfam" id="PF05729">
    <property type="entry name" value="NACHT"/>
    <property type="match status" value="1"/>
</dbReference>
<gene>
    <name evidence="2" type="ORF">HKBW3S33_01036</name>
</gene>
<evidence type="ECO:0000313" key="3">
    <source>
        <dbReference type="Proteomes" id="UP000591948"/>
    </source>
</evidence>
<dbReference type="SUPFAM" id="SSF52540">
    <property type="entry name" value="P-loop containing nucleoside triphosphate hydrolases"/>
    <property type="match status" value="1"/>
</dbReference>